<evidence type="ECO:0000313" key="4">
    <source>
        <dbReference type="Proteomes" id="UP000465622"/>
    </source>
</evidence>
<gene>
    <name evidence="3" type="ORF">hbim_06919</name>
    <name evidence="2" type="ORF">MMAGJ_75860</name>
</gene>
<evidence type="ECO:0000259" key="1">
    <source>
        <dbReference type="SMART" id="SM01012"/>
    </source>
</evidence>
<dbReference type="Gene3D" id="1.10.10.10">
    <property type="entry name" value="Winged helix-like DNA-binding domain superfamily/Winged helix DNA-binding domain"/>
    <property type="match status" value="1"/>
</dbReference>
<feature type="domain" description="ANTAR" evidence="1">
    <location>
        <begin position="3"/>
        <end position="57"/>
    </location>
</feature>
<reference evidence="2" key="2">
    <citation type="submission" date="2020-02" db="EMBL/GenBank/DDBJ databases">
        <authorList>
            <person name="Matsumoto Y."/>
            <person name="Kinjo T."/>
            <person name="Motooka D."/>
            <person name="Nabeya D."/>
            <person name="Jung N."/>
            <person name="Uechi K."/>
            <person name="Horii T."/>
            <person name="Iida T."/>
            <person name="Fujita J."/>
            <person name="Nakamura S."/>
        </authorList>
    </citation>
    <scope>NUCLEOTIDE SEQUENCE</scope>
    <source>
        <strain evidence="2">JCM 12375</strain>
    </source>
</reference>
<proteinExistence type="predicted"/>
<dbReference type="InterPro" id="IPR005561">
    <property type="entry name" value="ANTAR"/>
</dbReference>
<dbReference type="Proteomes" id="UP001241092">
    <property type="component" value="Chromosome"/>
</dbReference>
<reference evidence="3" key="3">
    <citation type="submission" date="2023-03" db="EMBL/GenBank/DDBJ databases">
        <title>Draft genome sequence of a Mycolicibacterium mageritense strain H4_3_1 isolated from a hybrid biological-inorganic system reactor.</title>
        <authorList>
            <person name="Feng X."/>
            <person name="Kazama D."/>
            <person name="Sato K."/>
            <person name="Kobayashi H."/>
        </authorList>
    </citation>
    <scope>NUCLEOTIDE SEQUENCE</scope>
    <source>
        <strain evidence="3">H4_3_1</strain>
    </source>
</reference>
<accession>A0AAI8U2F8</accession>
<dbReference type="Pfam" id="PF03861">
    <property type="entry name" value="ANTAR"/>
    <property type="match status" value="1"/>
</dbReference>
<keyword evidence="4" id="KW-1185">Reference proteome</keyword>
<dbReference type="EMBL" id="AP027452">
    <property type="protein sequence ID" value="BDY32947.1"/>
    <property type="molecule type" value="Genomic_DNA"/>
</dbReference>
<protein>
    <recommendedName>
        <fullName evidence="1">ANTAR domain-containing protein</fullName>
    </recommendedName>
</protein>
<name>A0AAI8U2F8_MYCME</name>
<dbReference type="Proteomes" id="UP000465622">
    <property type="component" value="Chromosome"/>
</dbReference>
<dbReference type="GO" id="GO:0003723">
    <property type="term" value="F:RNA binding"/>
    <property type="evidence" value="ECO:0007669"/>
    <property type="project" value="InterPro"/>
</dbReference>
<sequence length="83" mass="8528">MAHLAPLTDDRSRKTIDTAIGVLVGLRGCTPEQAFTELVRVVHQTGIGIGSISSGLVAMASGSSSADDAEVFTAWGGLIAESR</sequence>
<dbReference type="SMART" id="SM01012">
    <property type="entry name" value="ANTAR"/>
    <property type="match status" value="1"/>
</dbReference>
<dbReference type="EMBL" id="AP022567">
    <property type="protein sequence ID" value="BBX38304.1"/>
    <property type="molecule type" value="Genomic_DNA"/>
</dbReference>
<dbReference type="AlphaFoldDB" id="A0AAI8U2F8"/>
<reference evidence="2 4" key="1">
    <citation type="journal article" date="2019" name="Emerg. Microbes Infect.">
        <title>Comprehensive subspecies identification of 175 nontuberculous mycobacteria species based on 7547 genomic profiles.</title>
        <authorList>
            <person name="Matsumoto Y."/>
            <person name="Kinjo T."/>
            <person name="Motooka D."/>
            <person name="Nabeya D."/>
            <person name="Jung N."/>
            <person name="Uechi K."/>
            <person name="Horii T."/>
            <person name="Iida T."/>
            <person name="Fujita J."/>
            <person name="Nakamura S."/>
        </authorList>
    </citation>
    <scope>NUCLEOTIDE SEQUENCE [LARGE SCALE GENOMIC DNA]</scope>
    <source>
        <strain evidence="2 4">JCM 12375</strain>
    </source>
</reference>
<organism evidence="3 5">
    <name type="scientific">Mycolicibacterium mageritense</name>
    <name type="common">Mycobacterium mageritense</name>
    <dbReference type="NCBI Taxonomy" id="53462"/>
    <lineage>
        <taxon>Bacteria</taxon>
        <taxon>Bacillati</taxon>
        <taxon>Actinomycetota</taxon>
        <taxon>Actinomycetes</taxon>
        <taxon>Mycobacteriales</taxon>
        <taxon>Mycobacteriaceae</taxon>
        <taxon>Mycolicibacterium</taxon>
    </lineage>
</organism>
<dbReference type="RefSeq" id="WP_036442755.1">
    <property type="nucleotide sequence ID" value="NZ_AP022567.1"/>
</dbReference>
<evidence type="ECO:0000313" key="3">
    <source>
        <dbReference type="EMBL" id="BDY32947.1"/>
    </source>
</evidence>
<dbReference type="InterPro" id="IPR036388">
    <property type="entry name" value="WH-like_DNA-bd_sf"/>
</dbReference>
<evidence type="ECO:0000313" key="5">
    <source>
        <dbReference type="Proteomes" id="UP001241092"/>
    </source>
</evidence>
<evidence type="ECO:0000313" key="2">
    <source>
        <dbReference type="EMBL" id="BBX38304.1"/>
    </source>
</evidence>